<evidence type="ECO:0000313" key="3">
    <source>
        <dbReference type="Proteomes" id="UP000494256"/>
    </source>
</evidence>
<dbReference type="Proteomes" id="UP000494256">
    <property type="component" value="Unassembled WGS sequence"/>
</dbReference>
<organism evidence="2 3">
    <name type="scientific">Arctia plantaginis</name>
    <name type="common">Wood tiger moth</name>
    <name type="synonym">Phalaena plantaginis</name>
    <dbReference type="NCBI Taxonomy" id="874455"/>
    <lineage>
        <taxon>Eukaryota</taxon>
        <taxon>Metazoa</taxon>
        <taxon>Ecdysozoa</taxon>
        <taxon>Arthropoda</taxon>
        <taxon>Hexapoda</taxon>
        <taxon>Insecta</taxon>
        <taxon>Pterygota</taxon>
        <taxon>Neoptera</taxon>
        <taxon>Endopterygota</taxon>
        <taxon>Lepidoptera</taxon>
        <taxon>Glossata</taxon>
        <taxon>Ditrysia</taxon>
        <taxon>Noctuoidea</taxon>
        <taxon>Erebidae</taxon>
        <taxon>Arctiinae</taxon>
        <taxon>Arctia</taxon>
    </lineage>
</organism>
<evidence type="ECO:0000313" key="2">
    <source>
        <dbReference type="EMBL" id="CAB3222696.1"/>
    </source>
</evidence>
<comment type="caution">
    <text evidence="2">The sequence shown here is derived from an EMBL/GenBank/DDBJ whole genome shotgun (WGS) entry which is preliminary data.</text>
</comment>
<name>A0A8S0YSM9_ARCPL</name>
<dbReference type="AlphaFoldDB" id="A0A8S0YSM9"/>
<proteinExistence type="predicted"/>
<gene>
    <name evidence="2" type="ORF">APLA_LOCUS1253</name>
</gene>
<feature type="transmembrane region" description="Helical" evidence="1">
    <location>
        <begin position="27"/>
        <end position="46"/>
    </location>
</feature>
<keyword evidence="1" id="KW-1133">Transmembrane helix</keyword>
<keyword evidence="1" id="KW-0812">Transmembrane</keyword>
<reference evidence="2 3" key="1">
    <citation type="submission" date="2020-04" db="EMBL/GenBank/DDBJ databases">
        <authorList>
            <person name="Wallbank WR R."/>
            <person name="Pardo Diaz C."/>
            <person name="Kozak K."/>
            <person name="Martin S."/>
            <person name="Jiggins C."/>
            <person name="Moest M."/>
            <person name="Warren A I."/>
            <person name="Byers J.R.P. K."/>
            <person name="Montejo-Kovacevich G."/>
            <person name="Yen C E."/>
        </authorList>
    </citation>
    <scope>NUCLEOTIDE SEQUENCE [LARGE SCALE GENOMIC DNA]</scope>
</reference>
<accession>A0A8S0YSM9</accession>
<evidence type="ECO:0000256" key="1">
    <source>
        <dbReference type="SAM" id="Phobius"/>
    </source>
</evidence>
<dbReference type="OrthoDB" id="189688at2759"/>
<keyword evidence="1" id="KW-0472">Membrane</keyword>
<protein>
    <submittedName>
        <fullName evidence="2">Uncharacterized protein</fullName>
    </submittedName>
</protein>
<dbReference type="EMBL" id="CADEBD010000058">
    <property type="protein sequence ID" value="CAB3222696.1"/>
    <property type="molecule type" value="Genomic_DNA"/>
</dbReference>
<sequence>MNTQHITHIDFSACNFRLRRRQTLRQIANYLILYSQIVDIFIIKWIKSRSLLNLVSSSPRIRSDWSEDALNLTEKNFKRLLLPQQLVSASWVSSASSSS</sequence>